<feature type="transmembrane region" description="Helical" evidence="4">
    <location>
        <begin position="141"/>
        <end position="161"/>
    </location>
</feature>
<gene>
    <name evidence="6" type="ORF">DVS28_a0225</name>
</gene>
<dbReference type="KEGG" id="euz:DVS28_a0225"/>
<reference evidence="6 7" key="1">
    <citation type="submission" date="2018-09" db="EMBL/GenBank/DDBJ databases">
        <title>Complete genome sequence of Euzebya sp. DY32-46 isolated from seawater of Pacific Ocean.</title>
        <authorList>
            <person name="Xu L."/>
            <person name="Wu Y.-H."/>
            <person name="Xu X.-W."/>
        </authorList>
    </citation>
    <scope>NUCLEOTIDE SEQUENCE [LARGE SCALE GENOMIC DNA]</scope>
    <source>
        <strain evidence="6 7">DY32-46</strain>
    </source>
</reference>
<keyword evidence="4" id="KW-0472">Membrane</keyword>
<evidence type="ECO:0000256" key="2">
    <source>
        <dbReference type="ARBA" id="ARBA00023008"/>
    </source>
</evidence>
<dbReference type="InterPro" id="IPR028096">
    <property type="entry name" value="EfeO_Cupredoxin"/>
</dbReference>
<evidence type="ECO:0000256" key="3">
    <source>
        <dbReference type="SAM" id="MobiDB-lite"/>
    </source>
</evidence>
<keyword evidence="2" id="KW-0186">Copper</keyword>
<proteinExistence type="predicted"/>
<dbReference type="PROSITE" id="PS00196">
    <property type="entry name" value="COPPER_BLUE"/>
    <property type="match status" value="1"/>
</dbReference>
<name>A0A346XRT6_9ACTN</name>
<dbReference type="EMBL" id="CP031165">
    <property type="protein sequence ID" value="AXV04933.1"/>
    <property type="molecule type" value="Genomic_DNA"/>
</dbReference>
<feature type="transmembrane region" description="Helical" evidence="4">
    <location>
        <begin position="78"/>
        <end position="96"/>
    </location>
</feature>
<protein>
    <recommendedName>
        <fullName evidence="5">EfeO-type cupredoxin-like domain-containing protein</fullName>
    </recommendedName>
</protein>
<dbReference type="OrthoDB" id="7431902at2"/>
<dbReference type="AlphaFoldDB" id="A0A346XRT6"/>
<evidence type="ECO:0000256" key="1">
    <source>
        <dbReference type="ARBA" id="ARBA00022723"/>
    </source>
</evidence>
<feature type="domain" description="EfeO-type cupredoxin-like" evidence="5">
    <location>
        <begin position="184"/>
        <end position="251"/>
    </location>
</feature>
<feature type="region of interest" description="Disordered" evidence="3">
    <location>
        <begin position="1"/>
        <end position="23"/>
    </location>
</feature>
<dbReference type="Proteomes" id="UP000264006">
    <property type="component" value="Chromosome"/>
</dbReference>
<dbReference type="GO" id="GO:0046872">
    <property type="term" value="F:metal ion binding"/>
    <property type="evidence" value="ECO:0007669"/>
    <property type="project" value="UniProtKB-KW"/>
</dbReference>
<keyword evidence="7" id="KW-1185">Reference proteome</keyword>
<dbReference type="InterPro" id="IPR008972">
    <property type="entry name" value="Cupredoxin"/>
</dbReference>
<dbReference type="RefSeq" id="WP_114589805.1">
    <property type="nucleotide sequence ID" value="NZ_CP031165.1"/>
</dbReference>
<dbReference type="Gene3D" id="2.60.40.420">
    <property type="entry name" value="Cupredoxins - blue copper proteins"/>
    <property type="match status" value="1"/>
</dbReference>
<keyword evidence="4" id="KW-0812">Transmembrane</keyword>
<keyword evidence="1" id="KW-0479">Metal-binding</keyword>
<feature type="transmembrane region" description="Helical" evidence="4">
    <location>
        <begin position="55"/>
        <end position="71"/>
    </location>
</feature>
<dbReference type="InterPro" id="IPR028871">
    <property type="entry name" value="BlueCu_1_BS"/>
</dbReference>
<evidence type="ECO:0000259" key="5">
    <source>
        <dbReference type="Pfam" id="PF13473"/>
    </source>
</evidence>
<keyword evidence="4" id="KW-1133">Transmembrane helix</keyword>
<organism evidence="6 7">
    <name type="scientific">Euzebya pacifica</name>
    <dbReference type="NCBI Taxonomy" id="1608957"/>
    <lineage>
        <taxon>Bacteria</taxon>
        <taxon>Bacillati</taxon>
        <taxon>Actinomycetota</taxon>
        <taxon>Nitriliruptoria</taxon>
        <taxon>Euzebyales</taxon>
    </lineage>
</organism>
<evidence type="ECO:0000313" key="7">
    <source>
        <dbReference type="Proteomes" id="UP000264006"/>
    </source>
</evidence>
<feature type="transmembrane region" description="Helical" evidence="4">
    <location>
        <begin position="108"/>
        <end position="129"/>
    </location>
</feature>
<dbReference type="Pfam" id="PF13473">
    <property type="entry name" value="Cupredoxin_1"/>
    <property type="match status" value="1"/>
</dbReference>
<dbReference type="SUPFAM" id="SSF49503">
    <property type="entry name" value="Cupredoxins"/>
    <property type="match status" value="1"/>
</dbReference>
<evidence type="ECO:0000313" key="6">
    <source>
        <dbReference type="EMBL" id="AXV04933.1"/>
    </source>
</evidence>
<evidence type="ECO:0000256" key="4">
    <source>
        <dbReference type="SAM" id="Phobius"/>
    </source>
</evidence>
<accession>A0A346XRT6</accession>
<sequence length="255" mass="25698">MTADLTAPTTDRTNLDPPGGSTPDGSWDRTLAILAAVVAVADLAIQPLAGLIPPLLAFGVLGLAGVAVLPRRPKVGRIGLLVVSLLGTAGGAPFALAGLAHPESPIDFVHGVTSLPLRVVVMVAAVAALRGASTGARRTRVVALGSLAGLVVVAVVSSFVVGSSVAADPGDVVLRTEGAVFVDGDQLAVATGERLVVDNADPFRHTFTIEDAGVDVEIPAGRTVEVPLDLQPGTYDYICAVPGHEAMTGTLEVGA</sequence>